<proteinExistence type="predicted"/>
<keyword evidence="2" id="KW-1185">Reference proteome</keyword>
<name>A0AAN9HNM3_CROPI</name>
<dbReference type="CDD" id="cd06222">
    <property type="entry name" value="RNase_H_like"/>
    <property type="match status" value="1"/>
</dbReference>
<dbReference type="SUPFAM" id="SSF53098">
    <property type="entry name" value="Ribonuclease H-like"/>
    <property type="match status" value="1"/>
</dbReference>
<dbReference type="InterPro" id="IPR044730">
    <property type="entry name" value="RNase_H-like_dom_plant"/>
</dbReference>
<evidence type="ECO:0000313" key="2">
    <source>
        <dbReference type="Proteomes" id="UP001372338"/>
    </source>
</evidence>
<organism evidence="1 2">
    <name type="scientific">Crotalaria pallida</name>
    <name type="common">Smooth rattlebox</name>
    <name type="synonym">Crotalaria striata</name>
    <dbReference type="NCBI Taxonomy" id="3830"/>
    <lineage>
        <taxon>Eukaryota</taxon>
        <taxon>Viridiplantae</taxon>
        <taxon>Streptophyta</taxon>
        <taxon>Embryophyta</taxon>
        <taxon>Tracheophyta</taxon>
        <taxon>Spermatophyta</taxon>
        <taxon>Magnoliopsida</taxon>
        <taxon>eudicotyledons</taxon>
        <taxon>Gunneridae</taxon>
        <taxon>Pentapetalae</taxon>
        <taxon>rosids</taxon>
        <taxon>fabids</taxon>
        <taxon>Fabales</taxon>
        <taxon>Fabaceae</taxon>
        <taxon>Papilionoideae</taxon>
        <taxon>50 kb inversion clade</taxon>
        <taxon>genistoids sensu lato</taxon>
        <taxon>core genistoids</taxon>
        <taxon>Crotalarieae</taxon>
        <taxon>Crotalaria</taxon>
    </lineage>
</organism>
<comment type="caution">
    <text evidence="1">The sequence shown here is derived from an EMBL/GenBank/DDBJ whole genome shotgun (WGS) entry which is preliminary data.</text>
</comment>
<evidence type="ECO:0008006" key="3">
    <source>
        <dbReference type="Google" id="ProtNLM"/>
    </source>
</evidence>
<sequence>MRVKRHLSSDPYCSICNAHLETELHCLRDCSMSIQVWSFCGFANLQDFRTMNFFEWLHSHATGPHTRLFITVHWWIWRFRNAMVFEQTNWSLYNIIHRISSMLNEDQFVHIDALQHSQHGTRLVSWQHHFHEYVLNVDGSSLGNPGLAGFGGILRIGGVQRLVCQIDSKETLRLVRCSDLDFHIYACYLHDIRQLLLDSSWSVRLVHTLREVNQCATGLQSLVLQTMSLSSCRMNLLLLCLT</sequence>
<dbReference type="Proteomes" id="UP001372338">
    <property type="component" value="Unassembled WGS sequence"/>
</dbReference>
<gene>
    <name evidence="1" type="ORF">RIF29_38124</name>
</gene>
<evidence type="ECO:0000313" key="1">
    <source>
        <dbReference type="EMBL" id="KAK7243331.1"/>
    </source>
</evidence>
<dbReference type="EMBL" id="JAYWIO010000008">
    <property type="protein sequence ID" value="KAK7243331.1"/>
    <property type="molecule type" value="Genomic_DNA"/>
</dbReference>
<dbReference type="AlphaFoldDB" id="A0AAN9HNM3"/>
<dbReference type="InterPro" id="IPR012337">
    <property type="entry name" value="RNaseH-like_sf"/>
</dbReference>
<protein>
    <recommendedName>
        <fullName evidence="3">RNase H type-1 domain-containing protein</fullName>
    </recommendedName>
</protein>
<reference evidence="1 2" key="1">
    <citation type="submission" date="2024-01" db="EMBL/GenBank/DDBJ databases">
        <title>The genomes of 5 underutilized Papilionoideae crops provide insights into root nodulation and disease resistanc.</title>
        <authorList>
            <person name="Yuan L."/>
        </authorList>
    </citation>
    <scope>NUCLEOTIDE SEQUENCE [LARGE SCALE GENOMIC DNA]</scope>
    <source>
        <strain evidence="1">ZHUSHIDOU_FW_LH</strain>
        <tissue evidence="1">Leaf</tissue>
    </source>
</reference>
<accession>A0AAN9HNM3</accession>